<dbReference type="GO" id="GO:0008810">
    <property type="term" value="F:cellulase activity"/>
    <property type="evidence" value="ECO:0007669"/>
    <property type="project" value="UniProtKB-EC"/>
</dbReference>
<accession>A0A0D2ZTG5</accession>
<evidence type="ECO:0000256" key="1">
    <source>
        <dbReference type="ARBA" id="ARBA00000966"/>
    </source>
</evidence>
<dbReference type="InterPro" id="IPR018221">
    <property type="entry name" value="Glyco_hydro_9_His_AS"/>
</dbReference>
<dbReference type="InterPro" id="IPR012341">
    <property type="entry name" value="6hp_glycosidase-like_sf"/>
</dbReference>
<dbReference type="InterPro" id="IPR001701">
    <property type="entry name" value="Glyco_hydro_9"/>
</dbReference>
<evidence type="ECO:0000256" key="2">
    <source>
        <dbReference type="ARBA" id="ARBA00007072"/>
    </source>
</evidence>
<dbReference type="GO" id="GO:0030245">
    <property type="term" value="P:cellulose catabolic process"/>
    <property type="evidence" value="ECO:0007669"/>
    <property type="project" value="UniProtKB-KW"/>
</dbReference>
<evidence type="ECO:0000256" key="7">
    <source>
        <dbReference type="ARBA" id="ARBA00023326"/>
    </source>
</evidence>
<comment type="catalytic activity">
    <reaction evidence="1 9">
        <text>Endohydrolysis of (1-&gt;4)-beta-D-glucosidic linkages in cellulose, lichenin and cereal beta-D-glucans.</text>
        <dbReference type="EC" id="3.2.1.4"/>
    </reaction>
</comment>
<proteinExistence type="inferred from homology"/>
<evidence type="ECO:0000313" key="11">
    <source>
        <dbReference type="EnsemblPlants" id="Bo01076s010.1"/>
    </source>
</evidence>
<evidence type="ECO:0000313" key="12">
    <source>
        <dbReference type="Proteomes" id="UP000032141"/>
    </source>
</evidence>
<dbReference type="PROSITE" id="PS00592">
    <property type="entry name" value="GH9_2"/>
    <property type="match status" value="1"/>
</dbReference>
<dbReference type="Pfam" id="PF00759">
    <property type="entry name" value="Glyco_hydro_9"/>
    <property type="match status" value="1"/>
</dbReference>
<dbReference type="EC" id="3.2.1.4" evidence="9"/>
<keyword evidence="5 8" id="KW-0119">Carbohydrate metabolism</keyword>
<dbReference type="OMA" id="PRFASHS"/>
<keyword evidence="7 8" id="KW-0624">Polysaccharide degradation</keyword>
<evidence type="ECO:0000256" key="5">
    <source>
        <dbReference type="ARBA" id="ARBA00023277"/>
    </source>
</evidence>
<evidence type="ECO:0000256" key="3">
    <source>
        <dbReference type="ARBA" id="ARBA00022801"/>
    </source>
</evidence>
<name>A0A0D2ZTG5_BRAOL</name>
<comment type="similarity">
    <text evidence="2 8 9">Belongs to the glycosyl hydrolase 9 (cellulase E) family.</text>
</comment>
<keyword evidence="6 8" id="KW-0326">Glycosidase</keyword>
<organism evidence="11 12">
    <name type="scientific">Brassica oleracea var. oleracea</name>
    <dbReference type="NCBI Taxonomy" id="109376"/>
    <lineage>
        <taxon>Eukaryota</taxon>
        <taxon>Viridiplantae</taxon>
        <taxon>Streptophyta</taxon>
        <taxon>Embryophyta</taxon>
        <taxon>Tracheophyta</taxon>
        <taxon>Spermatophyta</taxon>
        <taxon>Magnoliopsida</taxon>
        <taxon>eudicotyledons</taxon>
        <taxon>Gunneridae</taxon>
        <taxon>Pentapetalae</taxon>
        <taxon>rosids</taxon>
        <taxon>malvids</taxon>
        <taxon>Brassicales</taxon>
        <taxon>Brassicaceae</taxon>
        <taxon>Brassiceae</taxon>
        <taxon>Brassica</taxon>
    </lineage>
</organism>
<evidence type="ECO:0000256" key="6">
    <source>
        <dbReference type="ARBA" id="ARBA00023295"/>
    </source>
</evidence>
<keyword evidence="3 8" id="KW-0378">Hydrolase</keyword>
<evidence type="ECO:0000256" key="8">
    <source>
        <dbReference type="PROSITE-ProRule" id="PRU10059"/>
    </source>
</evidence>
<sequence>MSSAASLIGVSSETDVGAFDYGEALSKSLLYFEAQRSGRLPYNQRVTWRDHSGLTDGLEQGVDLVGGYHDAGDHVKFGLPMAFTVTMLPWSVIEYGDSLASTGELSHALEAIKWGTDYFIKAHTSPNVLWAEVGDGDTDRYCWQRPEDMTTSRRAFKIDENNPGSDLARETAAAMAAASIVFRTTNPHYSHLLLHHAQQLFEFGDKYRGKYDESLRVVKSYYASVSGYMDELLWGATWLSRATDNDHYISYVVDMAHQLGGLSWAMSEFSWDVKFAGVQLLASMCHEGTVTPDEMIVFAKSQIDYILGTNPMKTSYLVGYGPKYPTRVHHRGASIASDKEYKGFIGCTQGYDYWYGRSEPNSNRGLHV</sequence>
<evidence type="ECO:0000259" key="10">
    <source>
        <dbReference type="Pfam" id="PF00759"/>
    </source>
</evidence>
<dbReference type="EnsemblPlants" id="Bo01076s010.1">
    <property type="protein sequence ID" value="Bo01076s010.1"/>
    <property type="gene ID" value="Bo01076s010"/>
</dbReference>
<dbReference type="STRING" id="109376.A0A0D2ZTG5"/>
<dbReference type="InterPro" id="IPR008928">
    <property type="entry name" value="6-hairpin_glycosidase_sf"/>
</dbReference>
<protein>
    <recommendedName>
        <fullName evidence="9">Endoglucanase</fullName>
        <ecNumber evidence="9">3.2.1.4</ecNumber>
    </recommendedName>
</protein>
<feature type="domain" description="Glycoside hydrolase family 9" evidence="10">
    <location>
        <begin position="21"/>
        <end position="284"/>
    </location>
</feature>
<dbReference type="SUPFAM" id="SSF48208">
    <property type="entry name" value="Six-hairpin glycosidases"/>
    <property type="match status" value="1"/>
</dbReference>
<dbReference type="eggNOG" id="ENOG502QRF6">
    <property type="taxonomic scope" value="Eukaryota"/>
</dbReference>
<feature type="active site" evidence="8">
    <location>
        <position position="329"/>
    </location>
</feature>
<dbReference type="PANTHER" id="PTHR22298">
    <property type="entry name" value="ENDO-1,4-BETA-GLUCANASE"/>
    <property type="match status" value="1"/>
</dbReference>
<dbReference type="Proteomes" id="UP000032141">
    <property type="component" value="Unassembled WGS sequence"/>
</dbReference>
<dbReference type="Gramene" id="Bo01076s010.1">
    <property type="protein sequence ID" value="Bo01076s010.1"/>
    <property type="gene ID" value="Bo01076s010"/>
</dbReference>
<dbReference type="AlphaFoldDB" id="A0A0D2ZTG5"/>
<reference evidence="11" key="2">
    <citation type="submission" date="2015-06" db="UniProtKB">
        <authorList>
            <consortium name="EnsemblPlants"/>
        </authorList>
    </citation>
    <scope>IDENTIFICATION</scope>
</reference>
<dbReference type="Gene3D" id="1.50.10.10">
    <property type="match status" value="2"/>
</dbReference>
<evidence type="ECO:0000256" key="4">
    <source>
        <dbReference type="ARBA" id="ARBA00023001"/>
    </source>
</evidence>
<evidence type="ECO:0000256" key="9">
    <source>
        <dbReference type="RuleBase" id="RU361166"/>
    </source>
</evidence>
<keyword evidence="12" id="KW-1185">Reference proteome</keyword>
<dbReference type="HOGENOM" id="CLU_008926_1_5_1"/>
<reference evidence="11" key="1">
    <citation type="journal article" date="2014" name="Genome Biol.">
        <title>Transcriptome and methylome profiling reveals relics of genome dominance in the mesopolyploid Brassica oleracea.</title>
        <authorList>
            <person name="Parkin I.A."/>
            <person name="Koh C."/>
            <person name="Tang H."/>
            <person name="Robinson S.J."/>
            <person name="Kagale S."/>
            <person name="Clarke W.E."/>
            <person name="Town C.D."/>
            <person name="Nixon J."/>
            <person name="Krishnakumar V."/>
            <person name="Bidwell S.L."/>
            <person name="Denoeud F."/>
            <person name="Belcram H."/>
            <person name="Links M.G."/>
            <person name="Just J."/>
            <person name="Clarke C."/>
            <person name="Bender T."/>
            <person name="Huebert T."/>
            <person name="Mason A.S."/>
            <person name="Pires J.C."/>
            <person name="Barker G."/>
            <person name="Moore J."/>
            <person name="Walley P.G."/>
            <person name="Manoli S."/>
            <person name="Batley J."/>
            <person name="Edwards D."/>
            <person name="Nelson M.N."/>
            <person name="Wang X."/>
            <person name="Paterson A.H."/>
            <person name="King G."/>
            <person name="Bancroft I."/>
            <person name="Chalhoub B."/>
            <person name="Sharpe A.G."/>
        </authorList>
    </citation>
    <scope>NUCLEOTIDE SEQUENCE [LARGE SCALE GENOMIC DNA]</scope>
    <source>
        <strain evidence="11">cv. TO1000</strain>
    </source>
</reference>
<keyword evidence="4 9" id="KW-0136">Cellulose degradation</keyword>